<dbReference type="SUPFAM" id="SSF56281">
    <property type="entry name" value="Metallo-hydrolase/oxidoreductase"/>
    <property type="match status" value="1"/>
</dbReference>
<evidence type="ECO:0000313" key="3">
    <source>
        <dbReference type="EMBL" id="EAR92494.1"/>
    </source>
</evidence>
<dbReference type="InterPro" id="IPR036866">
    <property type="entry name" value="RibonucZ/Hydroxyglut_hydro"/>
</dbReference>
<dbReference type="InterPro" id="IPR044528">
    <property type="entry name" value="POD-like_MBL-fold"/>
</dbReference>
<keyword evidence="1" id="KW-0479">Metal-binding</keyword>
<evidence type="ECO:0000313" key="4">
    <source>
        <dbReference type="Proteomes" id="UP000009168"/>
    </source>
</evidence>
<dbReference type="InterPro" id="IPR001279">
    <property type="entry name" value="Metallo-B-lactamas"/>
</dbReference>
<dbReference type="Pfam" id="PF00581">
    <property type="entry name" value="Rhodanese"/>
    <property type="match status" value="2"/>
</dbReference>
<dbReference type="SMART" id="SM00450">
    <property type="entry name" value="RHOD"/>
    <property type="match status" value="2"/>
</dbReference>
<gene>
    <name evidence="3" type="ORF">TTHERM_00086910</name>
</gene>
<dbReference type="SMART" id="SM00849">
    <property type="entry name" value="Lactamase_B"/>
    <property type="match status" value="1"/>
</dbReference>
<dbReference type="STRING" id="312017.Q236K6"/>
<dbReference type="Proteomes" id="UP000009168">
    <property type="component" value="Unassembled WGS sequence"/>
</dbReference>
<dbReference type="HOGENOM" id="CLU_030571_7_1_1"/>
<dbReference type="GeneID" id="7827618"/>
<dbReference type="GO" id="GO:0006749">
    <property type="term" value="P:glutathione metabolic process"/>
    <property type="evidence" value="ECO:0007669"/>
    <property type="project" value="InterPro"/>
</dbReference>
<dbReference type="Gene3D" id="3.40.250.10">
    <property type="entry name" value="Rhodanese-like domain"/>
    <property type="match status" value="2"/>
</dbReference>
<dbReference type="InParanoid" id="Q236K6"/>
<dbReference type="GO" id="GO:0070813">
    <property type="term" value="P:hydrogen sulfide metabolic process"/>
    <property type="evidence" value="ECO:0007669"/>
    <property type="project" value="TreeGrafter"/>
</dbReference>
<dbReference type="Pfam" id="PF00753">
    <property type="entry name" value="Lactamase_B"/>
    <property type="match status" value="1"/>
</dbReference>
<dbReference type="PANTHER" id="PTHR43084">
    <property type="entry name" value="PERSULFIDE DIOXYGENASE ETHE1"/>
    <property type="match status" value="1"/>
</dbReference>
<dbReference type="EMBL" id="GG662749">
    <property type="protein sequence ID" value="EAR92494.1"/>
    <property type="molecule type" value="Genomic_DNA"/>
</dbReference>
<accession>Q236K6</accession>
<evidence type="ECO:0000259" key="2">
    <source>
        <dbReference type="PROSITE" id="PS50206"/>
    </source>
</evidence>
<proteinExistence type="predicted"/>
<sequence length="498" mass="57046">MGCSSSQVQVVPVIQEKIQEAQIFIEENQNFHICQFFTSFLSQISYYIESEKQAILIDPLRDIQQYIEYSQKREAKITHVFLTDFHSDFIGGHVDIQKQADAQIVLGPTSIADFEFHQAKDNEIISIGKIKMQVLYTPGHTNESTCFLLLDDERQHAIFTGDTLYLEEASFPNLAATSEQIDRSELAGHLFDSLRNKIIVLDPTLIIYPGHVTGNSRINTIQKNKNFQGVFDTLLNQIQTNASLTKTDRELFKESISGLTYVPEYYFNNIYQNQLSIQPIKEIVDKSLVFIPPNQFLQEISKYQDCFLIDTRSPEAFQELRIPYSINLFEWLSLDVKMRAKLQPSSKLFIISECGKERYSITLLALIGYEHILGCLEGGFEAFQKSHKIYGQIASIKSQHLSKDMHFLDLREEEDFQKHHIKGAYNIPINTITIATQHDSQPLALPRNKIIYVYSNASNRSLAGCCLLNESSYYNIVHVDDSYSAIKKNKKLEFKSGS</sequence>
<dbReference type="Gene3D" id="3.60.15.10">
    <property type="entry name" value="Ribonuclease Z/Hydroxyacylglutathione hydrolase-like"/>
    <property type="match status" value="1"/>
</dbReference>
<protein>
    <submittedName>
        <fullName evidence="3">Metallo-beta-lactamase family protein</fullName>
    </submittedName>
</protein>
<dbReference type="GO" id="GO:0050313">
    <property type="term" value="F:sulfur dioxygenase activity"/>
    <property type="evidence" value="ECO:0007669"/>
    <property type="project" value="InterPro"/>
</dbReference>
<dbReference type="SUPFAM" id="SSF52821">
    <property type="entry name" value="Rhodanese/Cell cycle control phosphatase"/>
    <property type="match status" value="2"/>
</dbReference>
<feature type="domain" description="Rhodanese" evidence="2">
    <location>
        <begin position="401"/>
        <end position="495"/>
    </location>
</feature>
<organism evidence="3 4">
    <name type="scientific">Tetrahymena thermophila (strain SB210)</name>
    <dbReference type="NCBI Taxonomy" id="312017"/>
    <lineage>
        <taxon>Eukaryota</taxon>
        <taxon>Sar</taxon>
        <taxon>Alveolata</taxon>
        <taxon>Ciliophora</taxon>
        <taxon>Intramacronucleata</taxon>
        <taxon>Oligohymenophorea</taxon>
        <taxon>Hymenostomatida</taxon>
        <taxon>Tetrahymenina</taxon>
        <taxon>Tetrahymenidae</taxon>
        <taxon>Tetrahymena</taxon>
    </lineage>
</organism>
<dbReference type="PANTHER" id="PTHR43084:SF1">
    <property type="entry name" value="PERSULFIDE DIOXYGENASE ETHE1, MITOCHONDRIAL"/>
    <property type="match status" value="1"/>
</dbReference>
<evidence type="ECO:0000256" key="1">
    <source>
        <dbReference type="ARBA" id="ARBA00022723"/>
    </source>
</evidence>
<dbReference type="GO" id="GO:0046872">
    <property type="term" value="F:metal ion binding"/>
    <property type="evidence" value="ECO:0007669"/>
    <property type="project" value="UniProtKB-KW"/>
</dbReference>
<dbReference type="InterPro" id="IPR051682">
    <property type="entry name" value="Mito_Persulfide_Diox"/>
</dbReference>
<dbReference type="InterPro" id="IPR001763">
    <property type="entry name" value="Rhodanese-like_dom"/>
</dbReference>
<dbReference type="InterPro" id="IPR036873">
    <property type="entry name" value="Rhodanese-like_dom_sf"/>
</dbReference>
<dbReference type="CDD" id="cd07724">
    <property type="entry name" value="POD-like_MBL-fold"/>
    <property type="match status" value="1"/>
</dbReference>
<dbReference type="CDD" id="cd00158">
    <property type="entry name" value="RHOD"/>
    <property type="match status" value="1"/>
</dbReference>
<dbReference type="KEGG" id="tet:TTHERM_00086910"/>
<dbReference type="PROSITE" id="PS50206">
    <property type="entry name" value="RHODANESE_3"/>
    <property type="match status" value="1"/>
</dbReference>
<keyword evidence="4" id="KW-1185">Reference proteome</keyword>
<dbReference type="OrthoDB" id="449487at2759"/>
<dbReference type="AlphaFoldDB" id="Q236K6"/>
<dbReference type="RefSeq" id="XP_001012739.1">
    <property type="nucleotide sequence ID" value="XM_001012739.1"/>
</dbReference>
<name>Q236K6_TETTS</name>
<dbReference type="eggNOG" id="KOG0813">
    <property type="taxonomic scope" value="Eukaryota"/>
</dbReference>
<reference evidence="4" key="1">
    <citation type="journal article" date="2006" name="PLoS Biol.">
        <title>Macronuclear genome sequence of the ciliate Tetrahymena thermophila, a model eukaryote.</title>
        <authorList>
            <person name="Eisen J.A."/>
            <person name="Coyne R.S."/>
            <person name="Wu M."/>
            <person name="Wu D."/>
            <person name="Thiagarajan M."/>
            <person name="Wortman J.R."/>
            <person name="Badger J.H."/>
            <person name="Ren Q."/>
            <person name="Amedeo P."/>
            <person name="Jones K.M."/>
            <person name="Tallon L.J."/>
            <person name="Delcher A.L."/>
            <person name="Salzberg S.L."/>
            <person name="Silva J.C."/>
            <person name="Haas B.J."/>
            <person name="Majoros W.H."/>
            <person name="Farzad M."/>
            <person name="Carlton J.M."/>
            <person name="Smith R.K. Jr."/>
            <person name="Garg J."/>
            <person name="Pearlman R.E."/>
            <person name="Karrer K.M."/>
            <person name="Sun L."/>
            <person name="Manning G."/>
            <person name="Elde N.C."/>
            <person name="Turkewitz A.P."/>
            <person name="Asai D.J."/>
            <person name="Wilkes D.E."/>
            <person name="Wang Y."/>
            <person name="Cai H."/>
            <person name="Collins K."/>
            <person name="Stewart B.A."/>
            <person name="Lee S.R."/>
            <person name="Wilamowska K."/>
            <person name="Weinberg Z."/>
            <person name="Ruzzo W.L."/>
            <person name="Wloga D."/>
            <person name="Gaertig J."/>
            <person name="Frankel J."/>
            <person name="Tsao C.-C."/>
            <person name="Gorovsky M.A."/>
            <person name="Keeling P.J."/>
            <person name="Waller R.F."/>
            <person name="Patron N.J."/>
            <person name="Cherry J.M."/>
            <person name="Stover N.A."/>
            <person name="Krieger C.J."/>
            <person name="del Toro C."/>
            <person name="Ryder H.F."/>
            <person name="Williamson S.C."/>
            <person name="Barbeau R.A."/>
            <person name="Hamilton E.P."/>
            <person name="Orias E."/>
        </authorList>
    </citation>
    <scope>NUCLEOTIDE SEQUENCE [LARGE SCALE GENOMIC DNA]</scope>
    <source>
        <strain evidence="4">SB210</strain>
    </source>
</reference>